<proteinExistence type="predicted"/>
<evidence type="ECO:0000313" key="1">
    <source>
        <dbReference type="EMBL" id="EME78189.1"/>
    </source>
</evidence>
<dbReference type="KEGG" id="pfj:MYCFIDRAFT_179627"/>
<dbReference type="RefSeq" id="XP_007931865.1">
    <property type="nucleotide sequence ID" value="XM_007933674.1"/>
</dbReference>
<reference evidence="1 2" key="1">
    <citation type="journal article" date="2012" name="PLoS Pathog.">
        <title>Diverse lifestyles and strategies of plant pathogenesis encoded in the genomes of eighteen Dothideomycetes fungi.</title>
        <authorList>
            <person name="Ohm R.A."/>
            <person name="Feau N."/>
            <person name="Henrissat B."/>
            <person name="Schoch C.L."/>
            <person name="Horwitz B.A."/>
            <person name="Barry K.W."/>
            <person name="Condon B.J."/>
            <person name="Copeland A.C."/>
            <person name="Dhillon B."/>
            <person name="Glaser F."/>
            <person name="Hesse C.N."/>
            <person name="Kosti I."/>
            <person name="LaButti K."/>
            <person name="Lindquist E.A."/>
            <person name="Lucas S."/>
            <person name="Salamov A.A."/>
            <person name="Bradshaw R.E."/>
            <person name="Ciuffetti L."/>
            <person name="Hamelin R.C."/>
            <person name="Kema G.H.J."/>
            <person name="Lawrence C."/>
            <person name="Scott J.A."/>
            <person name="Spatafora J.W."/>
            <person name="Turgeon B.G."/>
            <person name="de Wit P.J.G.M."/>
            <person name="Zhong S."/>
            <person name="Goodwin S.B."/>
            <person name="Grigoriev I.V."/>
        </authorList>
    </citation>
    <scope>NUCLEOTIDE SEQUENCE [LARGE SCALE GENOMIC DNA]</scope>
    <source>
        <strain evidence="1 2">CIRAD86</strain>
    </source>
</reference>
<name>M2ZGE0_PSEFD</name>
<dbReference type="Proteomes" id="UP000016932">
    <property type="component" value="Unassembled WGS sequence"/>
</dbReference>
<dbReference type="EMBL" id="KB446564">
    <property type="protein sequence ID" value="EME78189.1"/>
    <property type="molecule type" value="Genomic_DNA"/>
</dbReference>
<evidence type="ECO:0000313" key="2">
    <source>
        <dbReference type="Proteomes" id="UP000016932"/>
    </source>
</evidence>
<dbReference type="AlphaFoldDB" id="M2ZGE0"/>
<organism evidence="1 2">
    <name type="scientific">Pseudocercospora fijiensis (strain CIRAD86)</name>
    <name type="common">Black leaf streak disease fungus</name>
    <name type="synonym">Mycosphaerella fijiensis</name>
    <dbReference type="NCBI Taxonomy" id="383855"/>
    <lineage>
        <taxon>Eukaryota</taxon>
        <taxon>Fungi</taxon>
        <taxon>Dikarya</taxon>
        <taxon>Ascomycota</taxon>
        <taxon>Pezizomycotina</taxon>
        <taxon>Dothideomycetes</taxon>
        <taxon>Dothideomycetidae</taxon>
        <taxon>Mycosphaerellales</taxon>
        <taxon>Mycosphaerellaceae</taxon>
        <taxon>Pseudocercospora</taxon>
    </lineage>
</organism>
<accession>M2ZGE0</accession>
<sequence length="82" mass="9741">MSPRRLGYVKAQRWLIKRQEMVCPKQLKSSIDHSRQSRSLAFIHSVGMSQIHWAIRTDHRVTRGNRRISPRLLMPLQLPLQR</sequence>
<dbReference type="GeneID" id="19334167"/>
<dbReference type="HOGENOM" id="CLU_2559260_0_0_1"/>
<protein>
    <submittedName>
        <fullName evidence="1">Uncharacterized protein</fullName>
    </submittedName>
</protein>
<keyword evidence="2" id="KW-1185">Reference proteome</keyword>
<gene>
    <name evidence="1" type="ORF">MYCFIDRAFT_179627</name>
</gene>
<dbReference type="VEuPathDB" id="FungiDB:MYCFIDRAFT_179627"/>